<keyword evidence="1" id="KW-1133">Transmembrane helix</keyword>
<feature type="transmembrane region" description="Helical" evidence="1">
    <location>
        <begin position="189"/>
        <end position="210"/>
    </location>
</feature>
<dbReference type="STRING" id="1036611.A0A1L9Q3K4"/>
<evidence type="ECO:0000313" key="2">
    <source>
        <dbReference type="EMBL" id="OJJ08302.1"/>
    </source>
</evidence>
<dbReference type="VEuPathDB" id="FungiDB:ASPVEDRAFT_393323"/>
<evidence type="ECO:0000313" key="3">
    <source>
        <dbReference type="Proteomes" id="UP000184073"/>
    </source>
</evidence>
<protein>
    <submittedName>
        <fullName evidence="2">Uncharacterized protein</fullName>
    </submittedName>
</protein>
<dbReference type="RefSeq" id="XP_040674064.1">
    <property type="nucleotide sequence ID" value="XM_040811901.1"/>
</dbReference>
<keyword evidence="1" id="KW-0812">Transmembrane</keyword>
<dbReference type="GeneID" id="63727412"/>
<gene>
    <name evidence="2" type="ORF">ASPVEDRAFT_393323</name>
</gene>
<feature type="transmembrane region" description="Helical" evidence="1">
    <location>
        <begin position="159"/>
        <end position="177"/>
    </location>
</feature>
<evidence type="ECO:0000256" key="1">
    <source>
        <dbReference type="SAM" id="Phobius"/>
    </source>
</evidence>
<reference evidence="3" key="1">
    <citation type="journal article" date="2017" name="Genome Biol.">
        <title>Comparative genomics reveals high biological diversity and specific adaptations in the industrially and medically important fungal genus Aspergillus.</title>
        <authorList>
            <person name="de Vries R.P."/>
            <person name="Riley R."/>
            <person name="Wiebenga A."/>
            <person name="Aguilar-Osorio G."/>
            <person name="Amillis S."/>
            <person name="Uchima C.A."/>
            <person name="Anderluh G."/>
            <person name="Asadollahi M."/>
            <person name="Askin M."/>
            <person name="Barry K."/>
            <person name="Battaglia E."/>
            <person name="Bayram O."/>
            <person name="Benocci T."/>
            <person name="Braus-Stromeyer S.A."/>
            <person name="Caldana C."/>
            <person name="Canovas D."/>
            <person name="Cerqueira G.C."/>
            <person name="Chen F."/>
            <person name="Chen W."/>
            <person name="Choi C."/>
            <person name="Clum A."/>
            <person name="Dos Santos R.A."/>
            <person name="Damasio A.R."/>
            <person name="Diallinas G."/>
            <person name="Emri T."/>
            <person name="Fekete E."/>
            <person name="Flipphi M."/>
            <person name="Freyberg S."/>
            <person name="Gallo A."/>
            <person name="Gournas C."/>
            <person name="Habgood R."/>
            <person name="Hainaut M."/>
            <person name="Harispe M.L."/>
            <person name="Henrissat B."/>
            <person name="Hilden K.S."/>
            <person name="Hope R."/>
            <person name="Hossain A."/>
            <person name="Karabika E."/>
            <person name="Karaffa L."/>
            <person name="Karanyi Z."/>
            <person name="Krasevec N."/>
            <person name="Kuo A."/>
            <person name="Kusch H."/>
            <person name="LaButti K."/>
            <person name="Lagendijk E.L."/>
            <person name="Lapidus A."/>
            <person name="Levasseur A."/>
            <person name="Lindquist E."/>
            <person name="Lipzen A."/>
            <person name="Logrieco A.F."/>
            <person name="MacCabe A."/>
            <person name="Maekelae M.R."/>
            <person name="Malavazi I."/>
            <person name="Melin P."/>
            <person name="Meyer V."/>
            <person name="Mielnichuk N."/>
            <person name="Miskei M."/>
            <person name="Molnar A.P."/>
            <person name="Mule G."/>
            <person name="Ngan C.Y."/>
            <person name="Orejas M."/>
            <person name="Orosz E."/>
            <person name="Ouedraogo J.P."/>
            <person name="Overkamp K.M."/>
            <person name="Park H.-S."/>
            <person name="Perrone G."/>
            <person name="Piumi F."/>
            <person name="Punt P.J."/>
            <person name="Ram A.F."/>
            <person name="Ramon A."/>
            <person name="Rauscher S."/>
            <person name="Record E."/>
            <person name="Riano-Pachon D.M."/>
            <person name="Robert V."/>
            <person name="Roehrig J."/>
            <person name="Ruller R."/>
            <person name="Salamov A."/>
            <person name="Salih N.S."/>
            <person name="Samson R.A."/>
            <person name="Sandor E."/>
            <person name="Sanguinetti M."/>
            <person name="Schuetze T."/>
            <person name="Sepcic K."/>
            <person name="Shelest E."/>
            <person name="Sherlock G."/>
            <person name="Sophianopoulou V."/>
            <person name="Squina F.M."/>
            <person name="Sun H."/>
            <person name="Susca A."/>
            <person name="Todd R.B."/>
            <person name="Tsang A."/>
            <person name="Unkles S.E."/>
            <person name="van de Wiele N."/>
            <person name="van Rossen-Uffink D."/>
            <person name="Oliveira J.V."/>
            <person name="Vesth T.C."/>
            <person name="Visser J."/>
            <person name="Yu J.-H."/>
            <person name="Zhou M."/>
            <person name="Andersen M.R."/>
            <person name="Archer D.B."/>
            <person name="Baker S.E."/>
            <person name="Benoit I."/>
            <person name="Brakhage A.A."/>
            <person name="Braus G.H."/>
            <person name="Fischer R."/>
            <person name="Frisvad J.C."/>
            <person name="Goldman G.H."/>
            <person name="Houbraken J."/>
            <person name="Oakley B."/>
            <person name="Pocsi I."/>
            <person name="Scazzocchio C."/>
            <person name="Seiboth B."/>
            <person name="vanKuyk P.A."/>
            <person name="Wortman J."/>
            <person name="Dyer P.S."/>
            <person name="Grigoriev I.V."/>
        </authorList>
    </citation>
    <scope>NUCLEOTIDE SEQUENCE [LARGE SCALE GENOMIC DNA]</scope>
    <source>
        <strain evidence="3">CBS 583.65</strain>
    </source>
</reference>
<proteinExistence type="predicted"/>
<dbReference type="AlphaFoldDB" id="A0A1L9Q3K4"/>
<feature type="transmembrane region" description="Helical" evidence="1">
    <location>
        <begin position="52"/>
        <end position="74"/>
    </location>
</feature>
<feature type="transmembrane region" description="Helical" evidence="1">
    <location>
        <begin position="26"/>
        <end position="45"/>
    </location>
</feature>
<dbReference type="Proteomes" id="UP000184073">
    <property type="component" value="Unassembled WGS sequence"/>
</dbReference>
<sequence length="327" mass="36681">MADTAQDELGQCAEGLLVGPHGVLTLTWGQGFVVGAIVILCCVTISNMRRKALLHILILTELILVSLHGLWVFVQGDASGWYLSATATTLYISYNLHSIINWMKVKPFLSRWGSRFYIGTIVLVMPYWIASMYLNFAYFNNLGTGVFAHTRPWEALLREPWWVFTALYLVYVIKRCYGFGVWELVRANARFFVLLASMAISIAVIIVDIFDISFFPDTGGRNIYWQISMVFKCVADVVFLDDFKHVLDRLTAKTTGNFLGIPSDGPNPPAQFLTGNEILMSGTLSSTQRSGGDEESLTHIEDQQVYRPVMPPGNVHLNRGFTAFVKD</sequence>
<keyword evidence="1" id="KW-0472">Membrane</keyword>
<name>A0A1L9Q3K4_ASPVE</name>
<dbReference type="PANTHER" id="PTHR42029">
    <property type="entry name" value="AN04G07800"/>
    <property type="match status" value="1"/>
</dbReference>
<feature type="transmembrane region" description="Helical" evidence="1">
    <location>
        <begin position="116"/>
        <end position="139"/>
    </location>
</feature>
<dbReference type="OrthoDB" id="5420247at2759"/>
<accession>A0A1L9Q3K4</accession>
<keyword evidence="3" id="KW-1185">Reference proteome</keyword>
<feature type="transmembrane region" description="Helical" evidence="1">
    <location>
        <begin position="80"/>
        <end position="96"/>
    </location>
</feature>
<dbReference type="EMBL" id="KV878139">
    <property type="protein sequence ID" value="OJJ08302.1"/>
    <property type="molecule type" value="Genomic_DNA"/>
</dbReference>
<organism evidence="2 3">
    <name type="scientific">Aspergillus versicolor CBS 583.65</name>
    <dbReference type="NCBI Taxonomy" id="1036611"/>
    <lineage>
        <taxon>Eukaryota</taxon>
        <taxon>Fungi</taxon>
        <taxon>Dikarya</taxon>
        <taxon>Ascomycota</taxon>
        <taxon>Pezizomycotina</taxon>
        <taxon>Eurotiomycetes</taxon>
        <taxon>Eurotiomycetidae</taxon>
        <taxon>Eurotiales</taxon>
        <taxon>Aspergillaceae</taxon>
        <taxon>Aspergillus</taxon>
        <taxon>Aspergillus subgen. Nidulantes</taxon>
    </lineage>
</organism>
<dbReference type="PANTHER" id="PTHR42029:SF3">
    <property type="entry name" value="AN04G07800"/>
    <property type="match status" value="1"/>
</dbReference>